<evidence type="ECO:0000313" key="2">
    <source>
        <dbReference type="EMBL" id="SKC35142.1"/>
    </source>
</evidence>
<feature type="compositionally biased region" description="Polar residues" evidence="1">
    <location>
        <begin position="71"/>
        <end position="80"/>
    </location>
</feature>
<name>A0A1T5I8D6_9MICO</name>
<dbReference type="AlphaFoldDB" id="A0A1T5I8D6"/>
<reference evidence="2 3" key="1">
    <citation type="submission" date="2017-02" db="EMBL/GenBank/DDBJ databases">
        <authorList>
            <person name="Peterson S.W."/>
        </authorList>
    </citation>
    <scope>NUCLEOTIDE SEQUENCE [LARGE SCALE GENOMIC DNA]</scope>
    <source>
        <strain evidence="2 3">VKM Ac-2059</strain>
    </source>
</reference>
<proteinExistence type="predicted"/>
<dbReference type="RefSeq" id="WP_079726294.1">
    <property type="nucleotide sequence ID" value="NZ_FUZP01000001.1"/>
</dbReference>
<accession>A0A1T5I8D6</accession>
<dbReference type="EMBL" id="FUZP01000001">
    <property type="protein sequence ID" value="SKC35142.1"/>
    <property type="molecule type" value="Genomic_DNA"/>
</dbReference>
<evidence type="ECO:0000313" key="3">
    <source>
        <dbReference type="Proteomes" id="UP000190857"/>
    </source>
</evidence>
<evidence type="ECO:0000256" key="1">
    <source>
        <dbReference type="SAM" id="MobiDB-lite"/>
    </source>
</evidence>
<dbReference type="OrthoDB" id="9844347at2"/>
<gene>
    <name evidence="2" type="ORF">SAMN06309945_0022</name>
</gene>
<feature type="region of interest" description="Disordered" evidence="1">
    <location>
        <begin position="1"/>
        <end position="80"/>
    </location>
</feature>
<dbReference type="Proteomes" id="UP000190857">
    <property type="component" value="Unassembled WGS sequence"/>
</dbReference>
<sequence length="80" mass="8532">MSHEKNDDAVEYETPGNPVHEQQEGDVEYTTPGNPHRDDDDENGGADVATPGVPIADAQHEAEKNVPHATPGNNSALSED</sequence>
<keyword evidence="3" id="KW-1185">Reference proteome</keyword>
<protein>
    <submittedName>
        <fullName evidence="2">Uncharacterized protein</fullName>
    </submittedName>
</protein>
<dbReference type="STRING" id="123320.SAMN06309945_0022"/>
<organism evidence="2 3">
    <name type="scientific">Okibacterium fritillariae</name>
    <dbReference type="NCBI Taxonomy" id="123320"/>
    <lineage>
        <taxon>Bacteria</taxon>
        <taxon>Bacillati</taxon>
        <taxon>Actinomycetota</taxon>
        <taxon>Actinomycetes</taxon>
        <taxon>Micrococcales</taxon>
        <taxon>Microbacteriaceae</taxon>
        <taxon>Okibacterium</taxon>
    </lineage>
</organism>